<dbReference type="InterPro" id="IPR009011">
    <property type="entry name" value="Man6P_isomerase_rcpt-bd_dom_sf"/>
</dbReference>
<feature type="chain" id="PRO_5040314655" description="MRH domain-containing protein" evidence="11">
    <location>
        <begin position="25"/>
        <end position="363"/>
    </location>
</feature>
<evidence type="ECO:0000256" key="4">
    <source>
        <dbReference type="ARBA" id="ARBA00022729"/>
    </source>
</evidence>
<feature type="transmembrane region" description="Helical" evidence="10">
    <location>
        <begin position="304"/>
        <end position="325"/>
    </location>
</feature>
<evidence type="ECO:0000256" key="1">
    <source>
        <dbReference type="ARBA" id="ARBA00004308"/>
    </source>
</evidence>
<dbReference type="AlphaFoldDB" id="A0A9P9WER8"/>
<dbReference type="InterPro" id="IPR028927">
    <property type="entry name" value="Man-6-P_rcpt"/>
</dbReference>
<evidence type="ECO:0000256" key="5">
    <source>
        <dbReference type="ARBA" id="ARBA00022989"/>
    </source>
</evidence>
<reference evidence="13" key="1">
    <citation type="submission" date="2021-03" db="EMBL/GenBank/DDBJ databases">
        <title>Revisited historic fungal species revealed as producer of novel bioactive compounds through whole genome sequencing and comparative genomics.</title>
        <authorList>
            <person name="Vignolle G.A."/>
            <person name="Hochenegger N."/>
            <person name="Mach R.L."/>
            <person name="Mach-Aigner A.R."/>
            <person name="Javad Rahimi M."/>
            <person name="Salim K.A."/>
            <person name="Chan C.M."/>
            <person name="Lim L.B.L."/>
            <person name="Cai F."/>
            <person name="Druzhinina I.S."/>
            <person name="U'Ren J.M."/>
            <person name="Derntl C."/>
        </authorList>
    </citation>
    <scope>NUCLEOTIDE SEQUENCE</scope>
    <source>
        <strain evidence="13">TUCIM 5799</strain>
    </source>
</reference>
<comment type="subcellular location">
    <subcellularLocation>
        <location evidence="1">Endomembrane system</location>
    </subcellularLocation>
</comment>
<dbReference type="InterPro" id="IPR044865">
    <property type="entry name" value="MRH_dom"/>
</dbReference>
<proteinExistence type="predicted"/>
<evidence type="ECO:0000313" key="13">
    <source>
        <dbReference type="EMBL" id="KAI1860090.1"/>
    </source>
</evidence>
<dbReference type="GO" id="GO:0010008">
    <property type="term" value="C:endosome membrane"/>
    <property type="evidence" value="ECO:0007669"/>
    <property type="project" value="UniProtKB-SubCell"/>
</dbReference>
<accession>A0A9P9WER8</accession>
<dbReference type="PANTHER" id="PTHR15071:SF0">
    <property type="entry name" value="MANNOSE 6-PHOSPHATE RECEPTOR-LIKE PROTEIN 1"/>
    <property type="match status" value="1"/>
</dbReference>
<sequence length="363" mass="39225">MRLSSSPPAFLALLALALPAVCRAADADKTTTSAACTATNVKSGAFFDLRPDTAVRQPADGTKPPPGAPTANYVANGYDYGYNFTLNICGPVLGELGNVKGVSQEQWGNISAYYTSKGDTYSLGFASRELKPRGRKLVLQYAGGSLCGKSVKRSLPAGPAQRRSVHSGAAYTDYEDEPEHEHAHSPSSSSSGTPTERSTKETDAPTQRKSTTISFLCDRDPSASASVSFVGTDPDECAYFFEVRSSHACAGAEPHTPGSVGPGTVFGIILLVAMLVYLLGGIFYQRTVANQRGWRQLPNYSLWAGIWSFVSDLFVASTASCARFLPNRRGYHYLAGSPSRTRQNRDREAENRLIDQYDEEWDD</sequence>
<evidence type="ECO:0000256" key="3">
    <source>
        <dbReference type="ARBA" id="ARBA00022692"/>
    </source>
</evidence>
<evidence type="ECO:0000256" key="11">
    <source>
        <dbReference type="SAM" id="SignalP"/>
    </source>
</evidence>
<dbReference type="SUPFAM" id="SSF50911">
    <property type="entry name" value="Mannose 6-phosphate receptor domain"/>
    <property type="match status" value="1"/>
</dbReference>
<evidence type="ECO:0000256" key="9">
    <source>
        <dbReference type="SAM" id="MobiDB-lite"/>
    </source>
</evidence>
<feature type="compositionally biased region" description="Low complexity" evidence="9">
    <location>
        <begin position="185"/>
        <end position="196"/>
    </location>
</feature>
<evidence type="ECO:0000256" key="7">
    <source>
        <dbReference type="ARBA" id="ARBA00023157"/>
    </source>
</evidence>
<dbReference type="EMBL" id="JAFIMR010000032">
    <property type="protein sequence ID" value="KAI1860090.1"/>
    <property type="molecule type" value="Genomic_DNA"/>
</dbReference>
<keyword evidence="7" id="KW-1015">Disulfide bond</keyword>
<dbReference type="GO" id="GO:0007034">
    <property type="term" value="P:vacuolar transport"/>
    <property type="evidence" value="ECO:0007669"/>
    <property type="project" value="TreeGrafter"/>
</dbReference>
<evidence type="ECO:0000256" key="6">
    <source>
        <dbReference type="ARBA" id="ARBA00023136"/>
    </source>
</evidence>
<dbReference type="GO" id="GO:0005770">
    <property type="term" value="C:late endosome"/>
    <property type="evidence" value="ECO:0007669"/>
    <property type="project" value="TreeGrafter"/>
</dbReference>
<organism evidence="13 14">
    <name type="scientific">Neoarthrinium moseri</name>
    <dbReference type="NCBI Taxonomy" id="1658444"/>
    <lineage>
        <taxon>Eukaryota</taxon>
        <taxon>Fungi</taxon>
        <taxon>Dikarya</taxon>
        <taxon>Ascomycota</taxon>
        <taxon>Pezizomycotina</taxon>
        <taxon>Sordariomycetes</taxon>
        <taxon>Xylariomycetidae</taxon>
        <taxon>Amphisphaeriales</taxon>
        <taxon>Apiosporaceae</taxon>
        <taxon>Neoarthrinium</taxon>
    </lineage>
</organism>
<keyword evidence="6 10" id="KW-0472">Membrane</keyword>
<evidence type="ECO:0000256" key="2">
    <source>
        <dbReference type="ARBA" id="ARBA00022448"/>
    </source>
</evidence>
<evidence type="ECO:0000256" key="8">
    <source>
        <dbReference type="ARBA" id="ARBA00023180"/>
    </source>
</evidence>
<keyword evidence="5 10" id="KW-1133">Transmembrane helix</keyword>
<feature type="signal peptide" evidence="11">
    <location>
        <begin position="1"/>
        <end position="24"/>
    </location>
</feature>
<gene>
    <name evidence="13" type="ORF">JX265_010014</name>
</gene>
<evidence type="ECO:0000256" key="10">
    <source>
        <dbReference type="SAM" id="Phobius"/>
    </source>
</evidence>
<dbReference type="PROSITE" id="PS51914">
    <property type="entry name" value="MRH"/>
    <property type="match status" value="1"/>
</dbReference>
<feature type="domain" description="MRH" evidence="12">
    <location>
        <begin position="34"/>
        <end position="251"/>
    </location>
</feature>
<dbReference type="PANTHER" id="PTHR15071">
    <property type="entry name" value="MANNOSE-6-PHOSPHATE RECEPTOR FAMILY MEMBER"/>
    <property type="match status" value="1"/>
</dbReference>
<dbReference type="Gene3D" id="2.70.130.10">
    <property type="entry name" value="Mannose-6-phosphate receptor binding domain"/>
    <property type="match status" value="2"/>
</dbReference>
<keyword evidence="2" id="KW-0813">Transport</keyword>
<evidence type="ECO:0000313" key="14">
    <source>
        <dbReference type="Proteomes" id="UP000829685"/>
    </source>
</evidence>
<keyword evidence="4 11" id="KW-0732">Signal</keyword>
<dbReference type="Proteomes" id="UP000829685">
    <property type="component" value="Unassembled WGS sequence"/>
</dbReference>
<name>A0A9P9WER8_9PEZI</name>
<comment type="caution">
    <text evidence="13">The sequence shown here is derived from an EMBL/GenBank/DDBJ whole genome shotgun (WGS) entry which is preliminary data.</text>
</comment>
<keyword evidence="8" id="KW-0325">Glycoprotein</keyword>
<feature type="region of interest" description="Disordered" evidence="9">
    <location>
        <begin position="173"/>
        <end position="211"/>
    </location>
</feature>
<evidence type="ECO:0000259" key="12">
    <source>
        <dbReference type="PROSITE" id="PS51914"/>
    </source>
</evidence>
<keyword evidence="14" id="KW-1185">Reference proteome</keyword>
<protein>
    <recommendedName>
        <fullName evidence="12">MRH domain-containing protein</fullName>
    </recommendedName>
</protein>
<dbReference type="GO" id="GO:0000139">
    <property type="term" value="C:Golgi membrane"/>
    <property type="evidence" value="ECO:0007669"/>
    <property type="project" value="UniProtKB-SubCell"/>
</dbReference>
<feature type="transmembrane region" description="Helical" evidence="10">
    <location>
        <begin position="265"/>
        <end position="284"/>
    </location>
</feature>
<keyword evidence="3 10" id="KW-0812">Transmembrane</keyword>
<dbReference type="Pfam" id="PF02157">
    <property type="entry name" value="Man-6-P_recep"/>
    <property type="match status" value="1"/>
</dbReference>